<sequence>MKKTSLLSVALSSLLAVAVLAGCGAGNQQGTGQQPAGQDSAGQAAGGKKLVLATSADFKPYEFHDLSSGKDEIVGFDIDIAKHIANELGYEIEIVDMNFDGLVPALQAKRADLVMAGMTPTPEREKNVDFSIVYYDSKNSIVSKKDSGLTKTEQLAGKKVTVQTGSIQEGAAKELQKTLQGLEIISLNKTGEIVEEVKTGRVDAAILENTVAKGFVDANPGLQFTTFEGDSELNTAIAFPKGSEHVEEFNKVIKAMQENGEMEKLIKKWFE</sequence>
<evidence type="ECO:0000259" key="6">
    <source>
        <dbReference type="SMART" id="SM00062"/>
    </source>
</evidence>
<evidence type="ECO:0000313" key="9">
    <source>
        <dbReference type="Proteomes" id="UP001056500"/>
    </source>
</evidence>
<dbReference type="InterPro" id="IPR001320">
    <property type="entry name" value="Iontro_rcpt_C"/>
</dbReference>
<evidence type="ECO:0000256" key="2">
    <source>
        <dbReference type="ARBA" id="ARBA00010333"/>
    </source>
</evidence>
<dbReference type="PANTHER" id="PTHR35936:SF17">
    <property type="entry name" value="ARGININE-BINDING EXTRACELLULAR PROTEIN ARTP"/>
    <property type="match status" value="1"/>
</dbReference>
<dbReference type="InterPro" id="IPR018313">
    <property type="entry name" value="SBP_3_CS"/>
</dbReference>
<evidence type="ECO:0000256" key="1">
    <source>
        <dbReference type="ARBA" id="ARBA00004196"/>
    </source>
</evidence>
<name>A0ABY4WKJ5_9BACL</name>
<evidence type="ECO:0000259" key="7">
    <source>
        <dbReference type="SMART" id="SM00079"/>
    </source>
</evidence>
<dbReference type="SUPFAM" id="SSF53850">
    <property type="entry name" value="Periplasmic binding protein-like II"/>
    <property type="match status" value="1"/>
</dbReference>
<dbReference type="SMART" id="SM00062">
    <property type="entry name" value="PBPb"/>
    <property type="match status" value="1"/>
</dbReference>
<gene>
    <name evidence="8" type="ORF">NDK47_10465</name>
</gene>
<evidence type="ECO:0000256" key="3">
    <source>
        <dbReference type="ARBA" id="ARBA00022729"/>
    </source>
</evidence>
<dbReference type="PROSITE" id="PS01039">
    <property type="entry name" value="SBP_BACTERIAL_3"/>
    <property type="match status" value="1"/>
</dbReference>
<dbReference type="InterPro" id="IPR001638">
    <property type="entry name" value="Solute-binding_3/MltF_N"/>
</dbReference>
<proteinExistence type="inferred from homology"/>
<dbReference type="EMBL" id="CP098755">
    <property type="protein sequence ID" value="USG67665.1"/>
    <property type="molecule type" value="Genomic_DNA"/>
</dbReference>
<feature type="domain" description="Solute-binding protein family 3/N-terminal" evidence="6">
    <location>
        <begin position="49"/>
        <end position="271"/>
    </location>
</feature>
<dbReference type="PANTHER" id="PTHR35936">
    <property type="entry name" value="MEMBRANE-BOUND LYTIC MUREIN TRANSGLYCOSYLASE F"/>
    <property type="match status" value="1"/>
</dbReference>
<feature type="domain" description="Ionotropic glutamate receptor C-terminal" evidence="7">
    <location>
        <begin position="49"/>
        <end position="271"/>
    </location>
</feature>
<evidence type="ECO:0000256" key="4">
    <source>
        <dbReference type="RuleBase" id="RU003744"/>
    </source>
</evidence>
<comment type="similarity">
    <text evidence="2 4">Belongs to the bacterial solute-binding protein 3 family.</text>
</comment>
<reference evidence="8" key="1">
    <citation type="submission" date="2022-06" db="EMBL/GenBank/DDBJ databases">
        <title>Genome sequencing of Brevibacillus sp. BB3-R1.</title>
        <authorList>
            <person name="Heo J."/>
            <person name="Lee D."/>
            <person name="Won M."/>
            <person name="Han B.-H."/>
            <person name="Hong S.-B."/>
            <person name="Kwon S.-W."/>
        </authorList>
    </citation>
    <scope>NUCLEOTIDE SEQUENCE</scope>
    <source>
        <strain evidence="8">BB3-R1</strain>
    </source>
</reference>
<dbReference type="PROSITE" id="PS51257">
    <property type="entry name" value="PROKAR_LIPOPROTEIN"/>
    <property type="match status" value="1"/>
</dbReference>
<keyword evidence="3 5" id="KW-0732">Signal</keyword>
<keyword evidence="9" id="KW-1185">Reference proteome</keyword>
<accession>A0ABY4WKJ5</accession>
<evidence type="ECO:0000313" key="8">
    <source>
        <dbReference type="EMBL" id="USG67665.1"/>
    </source>
</evidence>
<evidence type="ECO:0000256" key="5">
    <source>
        <dbReference type="SAM" id="SignalP"/>
    </source>
</evidence>
<feature type="signal peptide" evidence="5">
    <location>
        <begin position="1"/>
        <end position="21"/>
    </location>
</feature>
<protein>
    <submittedName>
        <fullName evidence="8">Transporter substrate-binding domain-containing protein</fullName>
    </submittedName>
</protein>
<dbReference type="Proteomes" id="UP001056500">
    <property type="component" value="Chromosome"/>
</dbReference>
<comment type="subcellular location">
    <subcellularLocation>
        <location evidence="1">Cell envelope</location>
    </subcellularLocation>
</comment>
<dbReference type="Pfam" id="PF00497">
    <property type="entry name" value="SBP_bac_3"/>
    <property type="match status" value="1"/>
</dbReference>
<feature type="chain" id="PRO_5047193921" evidence="5">
    <location>
        <begin position="22"/>
        <end position="271"/>
    </location>
</feature>
<dbReference type="Gene3D" id="3.40.190.10">
    <property type="entry name" value="Periplasmic binding protein-like II"/>
    <property type="match status" value="2"/>
</dbReference>
<dbReference type="RefSeq" id="WP_251874763.1">
    <property type="nucleotide sequence ID" value="NZ_CP098755.1"/>
</dbReference>
<dbReference type="SMART" id="SM00079">
    <property type="entry name" value="PBPe"/>
    <property type="match status" value="1"/>
</dbReference>
<organism evidence="8 9">
    <name type="scientific">Brevibacillus ruminantium</name>
    <dbReference type="NCBI Taxonomy" id="2950604"/>
    <lineage>
        <taxon>Bacteria</taxon>
        <taxon>Bacillati</taxon>
        <taxon>Bacillota</taxon>
        <taxon>Bacilli</taxon>
        <taxon>Bacillales</taxon>
        <taxon>Paenibacillaceae</taxon>
        <taxon>Brevibacillus</taxon>
    </lineage>
</organism>